<evidence type="ECO:0000256" key="4">
    <source>
        <dbReference type="ARBA" id="ARBA00022449"/>
    </source>
</evidence>
<evidence type="ECO:0000313" key="15">
    <source>
        <dbReference type="Proteomes" id="UP001600650"/>
    </source>
</evidence>
<comment type="subcellular location">
    <subcellularLocation>
        <location evidence="1">Cell inner membrane</location>
        <topology evidence="1">Multi-pass membrane protein</topology>
    </subcellularLocation>
    <subcellularLocation>
        <location evidence="12">Cell membrane</location>
        <topology evidence="12">Multi-pass membrane protein</topology>
    </subcellularLocation>
</comment>
<keyword evidence="9 12" id="KW-0406">Ion transport</keyword>
<dbReference type="Pfam" id="PF06965">
    <property type="entry name" value="Na_H_antiport_1"/>
    <property type="match status" value="1"/>
</dbReference>
<protein>
    <recommendedName>
        <fullName evidence="12">Na(+)/H(+) antiporter NhaA</fullName>
    </recommendedName>
    <alternativeName>
        <fullName evidence="12">Sodium/proton antiporter NhaA</fullName>
    </alternativeName>
</protein>
<dbReference type="InterPro" id="IPR013766">
    <property type="entry name" value="Thioredoxin_domain"/>
</dbReference>
<keyword evidence="5 12" id="KW-1003">Cell membrane</keyword>
<evidence type="ECO:0000256" key="9">
    <source>
        <dbReference type="ARBA" id="ARBA00023065"/>
    </source>
</evidence>
<feature type="transmembrane region" description="Helical" evidence="12">
    <location>
        <begin position="204"/>
        <end position="220"/>
    </location>
</feature>
<comment type="similarity">
    <text evidence="2">In the N-terminal section; belongs to the NhaA Na(+)/H(+) (TC 2.A.33) antiporter family.</text>
</comment>
<evidence type="ECO:0000256" key="2">
    <source>
        <dbReference type="ARBA" id="ARBA00007006"/>
    </source>
</evidence>
<dbReference type="InterPro" id="IPR004670">
    <property type="entry name" value="NhaA"/>
</dbReference>
<dbReference type="NCBIfam" id="TIGR00773">
    <property type="entry name" value="NhaA"/>
    <property type="match status" value="1"/>
</dbReference>
<dbReference type="InterPro" id="IPR012336">
    <property type="entry name" value="Thioredoxin-like_fold"/>
</dbReference>
<reference evidence="14 15" key="1">
    <citation type="submission" date="2024-09" db="EMBL/GenBank/DDBJ databases">
        <title>The Natural Products Discovery Center: Release of the First 8490 Sequenced Strains for Exploring Actinobacteria Biosynthetic Diversity.</title>
        <authorList>
            <person name="Kalkreuter E."/>
            <person name="Kautsar S.A."/>
            <person name="Yang D."/>
            <person name="Bader C.D."/>
            <person name="Teijaro C.N."/>
            <person name="Fluegel L."/>
            <person name="Davis C.M."/>
            <person name="Simpson J.R."/>
            <person name="Lauterbach L."/>
            <person name="Steele A.D."/>
            <person name="Gui C."/>
            <person name="Meng S."/>
            <person name="Li G."/>
            <person name="Viehrig K."/>
            <person name="Ye F."/>
            <person name="Su P."/>
            <person name="Kiefer A.F."/>
            <person name="Nichols A."/>
            <person name="Cepeda A.J."/>
            <person name="Yan W."/>
            <person name="Fan B."/>
            <person name="Jiang Y."/>
            <person name="Adhikari A."/>
            <person name="Zheng C.-J."/>
            <person name="Schuster L."/>
            <person name="Cowan T.M."/>
            <person name="Smanski M.J."/>
            <person name="Chevrette M.G."/>
            <person name="De Carvalho L.P.S."/>
            <person name="Shen B."/>
        </authorList>
    </citation>
    <scope>NUCLEOTIDE SEQUENCE [LARGE SCALE GENOMIC DNA]</scope>
    <source>
        <strain evidence="14 15">NPDC057399</strain>
    </source>
</reference>
<dbReference type="InterPro" id="IPR036249">
    <property type="entry name" value="Thioredoxin-like_sf"/>
</dbReference>
<dbReference type="Pfam" id="PF13462">
    <property type="entry name" value="Thioredoxin_4"/>
    <property type="match status" value="1"/>
</dbReference>
<comment type="caution">
    <text evidence="14">The sequence shown here is derived from an EMBL/GenBank/DDBJ whole genome shotgun (WGS) entry which is preliminary data.</text>
</comment>
<feature type="transmembrane region" description="Helical" evidence="12">
    <location>
        <begin position="32"/>
        <end position="54"/>
    </location>
</feature>
<comment type="function">
    <text evidence="12">Na(+)/H(+) antiporter that extrudes sodium in exchange for external protons.</text>
</comment>
<evidence type="ECO:0000259" key="13">
    <source>
        <dbReference type="PROSITE" id="PS51352"/>
    </source>
</evidence>
<feature type="transmembrane region" description="Helical" evidence="12">
    <location>
        <begin position="384"/>
        <end position="406"/>
    </location>
</feature>
<dbReference type="SUPFAM" id="SSF52833">
    <property type="entry name" value="Thioredoxin-like"/>
    <property type="match status" value="1"/>
</dbReference>
<evidence type="ECO:0000256" key="3">
    <source>
        <dbReference type="ARBA" id="ARBA00022448"/>
    </source>
</evidence>
<keyword evidence="6 12" id="KW-0812">Transmembrane</keyword>
<feature type="transmembrane region" description="Helical" evidence="12">
    <location>
        <begin position="232"/>
        <end position="260"/>
    </location>
</feature>
<keyword evidence="10 12" id="KW-0472">Membrane</keyword>
<evidence type="ECO:0000256" key="5">
    <source>
        <dbReference type="ARBA" id="ARBA00022475"/>
    </source>
</evidence>
<feature type="transmembrane region" description="Helical" evidence="12">
    <location>
        <begin position="119"/>
        <end position="139"/>
    </location>
</feature>
<feature type="transmembrane region" description="Helical" evidence="12">
    <location>
        <begin position="90"/>
        <end position="107"/>
    </location>
</feature>
<evidence type="ECO:0000256" key="8">
    <source>
        <dbReference type="ARBA" id="ARBA00023053"/>
    </source>
</evidence>
<dbReference type="PROSITE" id="PS51352">
    <property type="entry name" value="THIOREDOXIN_2"/>
    <property type="match status" value="1"/>
</dbReference>
<evidence type="ECO:0000256" key="1">
    <source>
        <dbReference type="ARBA" id="ARBA00004429"/>
    </source>
</evidence>
<name>A0ABW6J962_STRCE</name>
<comment type="catalytic activity">
    <reaction evidence="12">
        <text>Na(+)(in) + 2 H(+)(out) = Na(+)(out) + 2 H(+)(in)</text>
        <dbReference type="Rhea" id="RHEA:29251"/>
        <dbReference type="ChEBI" id="CHEBI:15378"/>
        <dbReference type="ChEBI" id="CHEBI:29101"/>
    </reaction>
</comment>
<dbReference type="PANTHER" id="PTHR30341:SF0">
    <property type="entry name" value="NA(+)_H(+) ANTIPORTER NHAA"/>
    <property type="match status" value="1"/>
</dbReference>
<feature type="domain" description="Thioredoxin" evidence="13">
    <location>
        <begin position="428"/>
        <end position="624"/>
    </location>
</feature>
<keyword evidence="11 12" id="KW-0739">Sodium transport</keyword>
<keyword evidence="3 12" id="KW-0813">Transport</keyword>
<feature type="transmembrane region" description="Helical" evidence="12">
    <location>
        <begin position="313"/>
        <end position="331"/>
    </location>
</feature>
<evidence type="ECO:0000256" key="7">
    <source>
        <dbReference type="ARBA" id="ARBA00022989"/>
    </source>
</evidence>
<proteinExistence type="inferred from homology"/>
<dbReference type="Gene3D" id="1.20.1530.10">
    <property type="entry name" value="Na+/H+ antiporter like domain"/>
    <property type="match status" value="1"/>
</dbReference>
<evidence type="ECO:0000256" key="11">
    <source>
        <dbReference type="ARBA" id="ARBA00023201"/>
    </source>
</evidence>
<organism evidence="14 15">
    <name type="scientific">Streptomyces cellulosae</name>
    <dbReference type="NCBI Taxonomy" id="1968"/>
    <lineage>
        <taxon>Bacteria</taxon>
        <taxon>Bacillati</taxon>
        <taxon>Actinomycetota</taxon>
        <taxon>Actinomycetes</taxon>
        <taxon>Kitasatosporales</taxon>
        <taxon>Streptomycetaceae</taxon>
        <taxon>Streptomyces</taxon>
    </lineage>
</organism>
<sequence>MKLLSRKKSDESQTRSSRGELAAQLAAPVRRFLATEAGSSGLMLLAVAVALIWANSGWSESYFSLWHTEASVAVGDAELAMDLGHWVNDGLMALFFFVIGLEVRYELSVGSLNDRRRVMIPGLAGVGGMVVPVLLYLLIAPGSEAAGGWGIVIGTDTAFLLGALAMVGPRFTTQLRVFLLAITVIDDIVAVTVIGVVYSGSIRVPELIGALALGAVLSSLSRFDVWRAVPYVLVVLVMWYLTLNAGLHASIAGMLGGLLIPAREPSREGVEQAARLFRAFRQSPRADVGKTARKGLQKAVSVNERLQMYLHPWSSYVVVPVFALANAGVDLRGGVLTDALGSALTWAVVVGLVGGKFIGIWGGTRLGTRFGLGELPPGVDQGHVLGGAALSGIGFTVSLLIAGLAFDDEPELLARATVGVLLAAVIATLLGWLAFRVSTMLGGKTDADLPRYLDRLVDPETDHILGPADAPLTLVEYGDFECPFCARATGVTKELRNRFGDRFRYVFRHLPLPDVHPHAELAARAAVAADAQGRFWDMHDLLYRHQDQLEYEDTVVYAIDLGLDMEKFLDDLESDWVAERVRRDARSAEASGVQGAPTFFIGNRRHTGPYDAETLARELEQLEYEGSGATPTDRSG</sequence>
<dbReference type="HAMAP" id="MF_01844">
    <property type="entry name" value="NhaA"/>
    <property type="match status" value="1"/>
</dbReference>
<feature type="transmembrane region" description="Helical" evidence="12">
    <location>
        <begin position="413"/>
        <end position="435"/>
    </location>
</feature>
<keyword evidence="15" id="KW-1185">Reference proteome</keyword>
<dbReference type="PANTHER" id="PTHR30341">
    <property type="entry name" value="SODIUM ION/PROTON ANTIPORTER NHAA-RELATED"/>
    <property type="match status" value="1"/>
</dbReference>
<dbReference type="EMBL" id="JBHVBU010000004">
    <property type="protein sequence ID" value="MFE7961878.1"/>
    <property type="molecule type" value="Genomic_DNA"/>
</dbReference>
<dbReference type="Proteomes" id="UP001600650">
    <property type="component" value="Unassembled WGS sequence"/>
</dbReference>
<comment type="similarity">
    <text evidence="12">Belongs to the NhaA Na(+)/H(+) (TC 2.A.33) antiporter family.</text>
</comment>
<evidence type="ECO:0000256" key="10">
    <source>
        <dbReference type="ARBA" id="ARBA00023136"/>
    </source>
</evidence>
<feature type="transmembrane region" description="Helical" evidence="12">
    <location>
        <begin position="343"/>
        <end position="364"/>
    </location>
</feature>
<dbReference type="RefSeq" id="WP_189896193.1">
    <property type="nucleotide sequence ID" value="NZ_JBHVBU010000004.1"/>
</dbReference>
<evidence type="ECO:0000256" key="6">
    <source>
        <dbReference type="ARBA" id="ARBA00022692"/>
    </source>
</evidence>
<gene>
    <name evidence="12 14" type="primary">nhaA</name>
    <name evidence="14" type="ORF">ACFU0X_02325</name>
</gene>
<evidence type="ECO:0000256" key="12">
    <source>
        <dbReference type="HAMAP-Rule" id="MF_01844"/>
    </source>
</evidence>
<dbReference type="Gene3D" id="3.40.30.10">
    <property type="entry name" value="Glutaredoxin"/>
    <property type="match status" value="1"/>
</dbReference>
<accession>A0ABW6J962</accession>
<evidence type="ECO:0000313" key="14">
    <source>
        <dbReference type="EMBL" id="MFE7961878.1"/>
    </source>
</evidence>
<feature type="transmembrane region" description="Helical" evidence="12">
    <location>
        <begin position="177"/>
        <end position="198"/>
    </location>
</feature>
<dbReference type="InterPro" id="IPR023171">
    <property type="entry name" value="Na/H_antiporter_dom_sf"/>
</dbReference>
<keyword evidence="7 12" id="KW-1133">Transmembrane helix</keyword>
<feature type="transmembrane region" description="Helical" evidence="12">
    <location>
        <begin position="145"/>
        <end position="165"/>
    </location>
</feature>
<keyword evidence="4 12" id="KW-0050">Antiport</keyword>
<keyword evidence="8 12" id="KW-0915">Sodium</keyword>